<dbReference type="EMBL" id="CP017111">
    <property type="protein sequence ID" value="AOO66227.1"/>
    <property type="molecule type" value="Genomic_DNA"/>
</dbReference>
<sequence length="89" mass="10515">MYIDGDVLELDIEMDLEEVKTLQEFIKDRLGYIEEIVLLRSRDGIPSTSALFALLFWIKRTKPSLKIDFIDSMRLDLESYGMMNWITHE</sequence>
<reference evidence="2" key="1">
    <citation type="submission" date="2016-08" db="EMBL/GenBank/DDBJ databases">
        <title>Complete genome sequence of the organohalide-respiring Epsilonproteobacterium Sulfurospirillum halorespirans.</title>
        <authorList>
            <person name="Goris T."/>
            <person name="Zimmermann J."/>
            <person name="Schenz B."/>
            <person name="Lemos M."/>
            <person name="Hackermueller J."/>
            <person name="Diekert G."/>
        </authorList>
    </citation>
    <scope>NUCLEOTIDE SEQUENCE [LARGE SCALE GENOMIC DNA]</scope>
    <source>
        <strain>DSM 13726</strain>
        <strain evidence="2">PCE-M2</strain>
    </source>
</reference>
<dbReference type="PATRIC" id="fig|1193502.14.peg.2501"/>
<dbReference type="KEGG" id="shal:SHALO_2467"/>
<evidence type="ECO:0000313" key="2">
    <source>
        <dbReference type="Proteomes" id="UP000094609"/>
    </source>
</evidence>
<gene>
    <name evidence="1" type="ORF">SHALO_2467</name>
</gene>
<dbReference type="AlphaFoldDB" id="A0A1D7TML8"/>
<accession>A0A1D7TML8</accession>
<dbReference type="STRING" id="1193502.SHALO_2467"/>
<dbReference type="RefSeq" id="WP_025345808.1">
    <property type="nucleotide sequence ID" value="NZ_CP017111.1"/>
</dbReference>
<name>A0A1D7TML8_9BACT</name>
<proteinExistence type="predicted"/>
<evidence type="ECO:0008006" key="3">
    <source>
        <dbReference type="Google" id="ProtNLM"/>
    </source>
</evidence>
<evidence type="ECO:0000313" key="1">
    <source>
        <dbReference type="EMBL" id="AOO66227.1"/>
    </source>
</evidence>
<organism evidence="1 2">
    <name type="scientific">Sulfurospirillum halorespirans DSM 13726</name>
    <dbReference type="NCBI Taxonomy" id="1193502"/>
    <lineage>
        <taxon>Bacteria</taxon>
        <taxon>Pseudomonadati</taxon>
        <taxon>Campylobacterota</taxon>
        <taxon>Epsilonproteobacteria</taxon>
        <taxon>Campylobacterales</taxon>
        <taxon>Sulfurospirillaceae</taxon>
        <taxon>Sulfurospirillum</taxon>
    </lineage>
</organism>
<protein>
    <recommendedName>
        <fullName evidence="3">STAS domain-containing protein</fullName>
    </recommendedName>
</protein>
<keyword evidence="2" id="KW-1185">Reference proteome</keyword>
<dbReference type="Proteomes" id="UP000094609">
    <property type="component" value="Chromosome"/>
</dbReference>